<gene>
    <name evidence="1" type="ORF">SDC9_198436</name>
</gene>
<dbReference type="AlphaFoldDB" id="A0A645IHN0"/>
<name>A0A645IHN0_9ZZZZ</name>
<evidence type="ECO:0000313" key="1">
    <source>
        <dbReference type="EMBL" id="MPN50797.1"/>
    </source>
</evidence>
<accession>A0A645IHN0</accession>
<sequence>MRILYDLTGELDVLFITVVRTVDHDGGESAVDAALAEFERIAMVEMDADGQVRFDAGGFDQLHEVGVVGVLARAGADLQDQRGVEFLGRLGDALDDLHVVDVERADSVAAGIRVRKHFFAGYDRHMFCLLFNESV</sequence>
<proteinExistence type="predicted"/>
<organism evidence="1">
    <name type="scientific">bioreactor metagenome</name>
    <dbReference type="NCBI Taxonomy" id="1076179"/>
    <lineage>
        <taxon>unclassified sequences</taxon>
        <taxon>metagenomes</taxon>
        <taxon>ecological metagenomes</taxon>
    </lineage>
</organism>
<dbReference type="EMBL" id="VSSQ01115283">
    <property type="protein sequence ID" value="MPN50797.1"/>
    <property type="molecule type" value="Genomic_DNA"/>
</dbReference>
<protein>
    <submittedName>
        <fullName evidence="1">Uncharacterized protein</fullName>
    </submittedName>
</protein>
<comment type="caution">
    <text evidence="1">The sequence shown here is derived from an EMBL/GenBank/DDBJ whole genome shotgun (WGS) entry which is preliminary data.</text>
</comment>
<reference evidence="1" key="1">
    <citation type="submission" date="2019-08" db="EMBL/GenBank/DDBJ databases">
        <authorList>
            <person name="Kucharzyk K."/>
            <person name="Murdoch R.W."/>
            <person name="Higgins S."/>
            <person name="Loffler F."/>
        </authorList>
    </citation>
    <scope>NUCLEOTIDE SEQUENCE</scope>
</reference>